<evidence type="ECO:0000256" key="1">
    <source>
        <dbReference type="SAM" id="MobiDB-lite"/>
    </source>
</evidence>
<protein>
    <submittedName>
        <fullName evidence="2">Uncharacterized protein</fullName>
    </submittedName>
</protein>
<name>A0A1Y1YGH3_9PLEO</name>
<evidence type="ECO:0000313" key="2">
    <source>
        <dbReference type="EMBL" id="ORX97140.1"/>
    </source>
</evidence>
<feature type="compositionally biased region" description="Acidic residues" evidence="1">
    <location>
        <begin position="87"/>
        <end position="96"/>
    </location>
</feature>
<accession>A0A1Y1YGH3</accession>
<keyword evidence="3" id="KW-1185">Reference proteome</keyword>
<evidence type="ECO:0000313" key="3">
    <source>
        <dbReference type="Proteomes" id="UP000193144"/>
    </source>
</evidence>
<gene>
    <name evidence="2" type="ORF">BCR34DRAFT_593606</name>
</gene>
<sequence>MPLNYNSDDAYPRSPGLVPIQPRATPSPSPPPCVTQQPVAIAAEKVRGRKYTRPSQGDHVLIRVMEPNKPDIARQVGERALNSDSSSEADDEDIEEQPQISAVDASQVAAVRGDQYDELSQECL</sequence>
<dbReference type="STRING" id="1231657.A0A1Y1YGH3"/>
<feature type="region of interest" description="Disordered" evidence="1">
    <location>
        <begin position="1"/>
        <end position="35"/>
    </location>
</feature>
<organism evidence="2 3">
    <name type="scientific">Clohesyomyces aquaticus</name>
    <dbReference type="NCBI Taxonomy" id="1231657"/>
    <lineage>
        <taxon>Eukaryota</taxon>
        <taxon>Fungi</taxon>
        <taxon>Dikarya</taxon>
        <taxon>Ascomycota</taxon>
        <taxon>Pezizomycotina</taxon>
        <taxon>Dothideomycetes</taxon>
        <taxon>Pleosporomycetidae</taxon>
        <taxon>Pleosporales</taxon>
        <taxon>Lindgomycetaceae</taxon>
        <taxon>Clohesyomyces</taxon>
    </lineage>
</organism>
<comment type="caution">
    <text evidence="2">The sequence shown here is derived from an EMBL/GenBank/DDBJ whole genome shotgun (WGS) entry which is preliminary data.</text>
</comment>
<dbReference type="Proteomes" id="UP000193144">
    <property type="component" value="Unassembled WGS sequence"/>
</dbReference>
<dbReference type="AlphaFoldDB" id="A0A1Y1YGH3"/>
<reference evidence="2 3" key="1">
    <citation type="submission" date="2016-07" db="EMBL/GenBank/DDBJ databases">
        <title>Pervasive Adenine N6-methylation of Active Genes in Fungi.</title>
        <authorList>
            <consortium name="DOE Joint Genome Institute"/>
            <person name="Mondo S.J."/>
            <person name="Dannebaum R.O."/>
            <person name="Kuo R.C."/>
            <person name="Labutti K."/>
            <person name="Haridas S."/>
            <person name="Kuo A."/>
            <person name="Salamov A."/>
            <person name="Ahrendt S.R."/>
            <person name="Lipzen A."/>
            <person name="Sullivan W."/>
            <person name="Andreopoulos W.B."/>
            <person name="Clum A."/>
            <person name="Lindquist E."/>
            <person name="Daum C."/>
            <person name="Ramamoorthy G.K."/>
            <person name="Gryganskyi A."/>
            <person name="Culley D."/>
            <person name="Magnuson J.K."/>
            <person name="James T.Y."/>
            <person name="O'Malley M.A."/>
            <person name="Stajich J.E."/>
            <person name="Spatafora J.W."/>
            <person name="Visel A."/>
            <person name="Grigoriev I.V."/>
        </authorList>
    </citation>
    <scope>NUCLEOTIDE SEQUENCE [LARGE SCALE GENOMIC DNA]</scope>
    <source>
        <strain evidence="2 3">CBS 115471</strain>
    </source>
</reference>
<dbReference type="OrthoDB" id="6077919at2759"/>
<dbReference type="EMBL" id="MCFA01000240">
    <property type="protein sequence ID" value="ORX97140.1"/>
    <property type="molecule type" value="Genomic_DNA"/>
</dbReference>
<feature type="region of interest" description="Disordered" evidence="1">
    <location>
        <begin position="48"/>
        <end position="108"/>
    </location>
</feature>
<proteinExistence type="predicted"/>